<accession>A0A9P9G3C1</accession>
<dbReference type="OrthoDB" id="1046782at2759"/>
<comment type="caution">
    <text evidence="2">The sequence shown here is derived from an EMBL/GenBank/DDBJ whole genome shotgun (WGS) entry which is preliminary data.</text>
</comment>
<dbReference type="RefSeq" id="XP_046044035.1">
    <property type="nucleotide sequence ID" value="XM_046200204.1"/>
</dbReference>
<keyword evidence="3" id="KW-1185">Reference proteome</keyword>
<sequence>MLRRFLLGVAALTSFAIAAPATELVTHAVEVRLHSKRSSIESQGKPVLEGLERRSIYEKKGSWFLLVNATPWNMTLTKTSSYQMNIWKFPKTIKPGTSNRIYIQGRGHIDDGGEASYQFKDLPGRPEFEFRYSGKLGVNRIPGAGIRFTSLETLNNKPGSFRKLRWHRNNNIPFIIASSETDPHNPSIVPWLVSTSPPIDWMHATYPRISCLTLRELAMPGTHHSGMSRFNRRSGLGLPSNTMAQELNVTMQLKFGVRWLDVRPSKTAGGWAAGHYSFSHGNWHGGNGEWLDDIVDSLNRFTENNKELIIMKLDHGLNSDTFRGKKNARMTQEEWEQVMKKLERINYRVENRGHEVDLSRLQVSEFIQDHAAVIIVIDDRVYKTKARVDLSAFADKGFFRRDQLPLYDKYAKTSNQNKMIKDQLTKMREQRFSSDSSMFLLSWTLTQRLHSVIGNAKHANRALIELLWPAMSPSTYPNIIGVDAYPANRDLAALAMAINYHFAPRC</sequence>
<dbReference type="GO" id="GO:0006629">
    <property type="term" value="P:lipid metabolic process"/>
    <property type="evidence" value="ECO:0007669"/>
    <property type="project" value="InterPro"/>
</dbReference>
<dbReference type="EMBL" id="JAGMUX010000019">
    <property type="protein sequence ID" value="KAH7232375.1"/>
    <property type="molecule type" value="Genomic_DNA"/>
</dbReference>
<keyword evidence="1" id="KW-0732">Signal</keyword>
<evidence type="ECO:0000313" key="2">
    <source>
        <dbReference type="EMBL" id="KAH7232375.1"/>
    </source>
</evidence>
<dbReference type="AlphaFoldDB" id="A0A9P9G3C1"/>
<feature type="signal peptide" evidence="1">
    <location>
        <begin position="1"/>
        <end position="18"/>
    </location>
</feature>
<proteinExistence type="predicted"/>
<gene>
    <name evidence="2" type="ORF">BKA55DRAFT_695784</name>
</gene>
<feature type="chain" id="PRO_5040420664" evidence="1">
    <location>
        <begin position="19"/>
        <end position="506"/>
    </location>
</feature>
<protein>
    <submittedName>
        <fullName evidence="2">PLC-like phosphodiesterase</fullName>
    </submittedName>
</protein>
<dbReference type="GeneID" id="70230158"/>
<organism evidence="2 3">
    <name type="scientific">Fusarium redolens</name>
    <dbReference type="NCBI Taxonomy" id="48865"/>
    <lineage>
        <taxon>Eukaryota</taxon>
        <taxon>Fungi</taxon>
        <taxon>Dikarya</taxon>
        <taxon>Ascomycota</taxon>
        <taxon>Pezizomycotina</taxon>
        <taxon>Sordariomycetes</taxon>
        <taxon>Hypocreomycetidae</taxon>
        <taxon>Hypocreales</taxon>
        <taxon>Nectriaceae</taxon>
        <taxon>Fusarium</taxon>
        <taxon>Fusarium redolens species complex</taxon>
    </lineage>
</organism>
<dbReference type="InterPro" id="IPR051057">
    <property type="entry name" value="PI-PLC_domain"/>
</dbReference>
<dbReference type="SUPFAM" id="SSF51695">
    <property type="entry name" value="PLC-like phosphodiesterases"/>
    <property type="match status" value="1"/>
</dbReference>
<dbReference type="CDD" id="cd08621">
    <property type="entry name" value="PI-PLCXDc_like_2"/>
    <property type="match status" value="1"/>
</dbReference>
<name>A0A9P9G3C1_FUSRE</name>
<evidence type="ECO:0000256" key="1">
    <source>
        <dbReference type="SAM" id="SignalP"/>
    </source>
</evidence>
<dbReference type="GO" id="GO:0008081">
    <property type="term" value="F:phosphoric diester hydrolase activity"/>
    <property type="evidence" value="ECO:0007669"/>
    <property type="project" value="InterPro"/>
</dbReference>
<dbReference type="PANTHER" id="PTHR13593">
    <property type="match status" value="1"/>
</dbReference>
<evidence type="ECO:0000313" key="3">
    <source>
        <dbReference type="Proteomes" id="UP000720189"/>
    </source>
</evidence>
<dbReference type="PANTHER" id="PTHR13593:SF143">
    <property type="entry name" value="PHOSPHATIDYLINOSITOL-SPECIFIC PHOSPHOLIPASE C X DOMAIN-CONTAINING PROTEIN"/>
    <property type="match status" value="1"/>
</dbReference>
<dbReference type="Gene3D" id="3.20.20.190">
    <property type="entry name" value="Phosphatidylinositol (PI) phosphodiesterase"/>
    <property type="match status" value="1"/>
</dbReference>
<dbReference type="Proteomes" id="UP000720189">
    <property type="component" value="Unassembled WGS sequence"/>
</dbReference>
<reference evidence="2" key="1">
    <citation type="journal article" date="2021" name="Nat. Commun.">
        <title>Genetic determinants of endophytism in the Arabidopsis root mycobiome.</title>
        <authorList>
            <person name="Mesny F."/>
            <person name="Miyauchi S."/>
            <person name="Thiergart T."/>
            <person name="Pickel B."/>
            <person name="Atanasova L."/>
            <person name="Karlsson M."/>
            <person name="Huettel B."/>
            <person name="Barry K.W."/>
            <person name="Haridas S."/>
            <person name="Chen C."/>
            <person name="Bauer D."/>
            <person name="Andreopoulos W."/>
            <person name="Pangilinan J."/>
            <person name="LaButti K."/>
            <person name="Riley R."/>
            <person name="Lipzen A."/>
            <person name="Clum A."/>
            <person name="Drula E."/>
            <person name="Henrissat B."/>
            <person name="Kohler A."/>
            <person name="Grigoriev I.V."/>
            <person name="Martin F.M."/>
            <person name="Hacquard S."/>
        </authorList>
    </citation>
    <scope>NUCLEOTIDE SEQUENCE</scope>
    <source>
        <strain evidence="2">MPI-CAGE-AT-0023</strain>
    </source>
</reference>
<dbReference type="InterPro" id="IPR017946">
    <property type="entry name" value="PLC-like_Pdiesterase_TIM-brl"/>
</dbReference>